<evidence type="ECO:0000313" key="1">
    <source>
        <dbReference type="EMBL" id="SNR71295.1"/>
    </source>
</evidence>
<dbReference type="RefSeq" id="WP_089370903.1">
    <property type="nucleotide sequence ID" value="NZ_BMEP01000001.1"/>
</dbReference>
<reference evidence="1 2" key="1">
    <citation type="submission" date="2017-06" db="EMBL/GenBank/DDBJ databases">
        <authorList>
            <person name="Kim H.J."/>
            <person name="Triplett B.A."/>
        </authorList>
    </citation>
    <scope>NUCLEOTIDE SEQUENCE [LARGE SCALE GENOMIC DNA]</scope>
    <source>
        <strain evidence="1 2">DSM 25597</strain>
    </source>
</reference>
<dbReference type="OrthoDB" id="1440716at2"/>
<dbReference type="EMBL" id="FZNY01000002">
    <property type="protein sequence ID" value="SNR71295.1"/>
    <property type="molecule type" value="Genomic_DNA"/>
</dbReference>
<organism evidence="1 2">
    <name type="scientific">Dokdonia pacifica</name>
    <dbReference type="NCBI Taxonomy" id="1627892"/>
    <lineage>
        <taxon>Bacteria</taxon>
        <taxon>Pseudomonadati</taxon>
        <taxon>Bacteroidota</taxon>
        <taxon>Flavobacteriia</taxon>
        <taxon>Flavobacteriales</taxon>
        <taxon>Flavobacteriaceae</taxon>
        <taxon>Dokdonia</taxon>
    </lineage>
</organism>
<gene>
    <name evidence="1" type="ORF">SAMN06265376_102123</name>
</gene>
<evidence type="ECO:0000313" key="2">
    <source>
        <dbReference type="Proteomes" id="UP000198379"/>
    </source>
</evidence>
<dbReference type="AlphaFoldDB" id="A0A238YJE4"/>
<dbReference type="Proteomes" id="UP000198379">
    <property type="component" value="Unassembled WGS sequence"/>
</dbReference>
<protein>
    <submittedName>
        <fullName evidence="1">Uncharacterized protein</fullName>
    </submittedName>
</protein>
<keyword evidence="2" id="KW-1185">Reference proteome</keyword>
<accession>A0A238YJE4</accession>
<sequence>MSSQVLYPEEVFAYRIGNDPKVTIVAKGHEDGYCKIRIEQSAAQIYPPIFMVVGDPCGAIGYFPYTVTKTIPYATDLDFVYFQTESGTQKIPVRDLMDEKGAVPQELTQTANNQVVGYAYNSTDINVAIADAVSKLQKLYPGNTNAVLVKSGFVGVGRPIGIAYYYVIMEQQ</sequence>
<proteinExistence type="predicted"/>
<name>A0A238YJE4_9FLAO</name>